<evidence type="ECO:0000313" key="2">
    <source>
        <dbReference type="EMBL" id="MCL2913351.1"/>
    </source>
</evidence>
<comment type="caution">
    <text evidence="2">The sequence shown here is derived from an EMBL/GenBank/DDBJ whole genome shotgun (WGS) entry which is preliminary data.</text>
</comment>
<evidence type="ECO:0000313" key="3">
    <source>
        <dbReference type="Proteomes" id="UP001202831"/>
    </source>
</evidence>
<feature type="signal peptide" evidence="1">
    <location>
        <begin position="1"/>
        <end position="23"/>
    </location>
</feature>
<dbReference type="Proteomes" id="UP001202831">
    <property type="component" value="Unassembled WGS sequence"/>
</dbReference>
<dbReference type="NCBIfam" id="NF038109">
    <property type="entry name" value="tapY2_fam"/>
    <property type="match status" value="1"/>
</dbReference>
<evidence type="ECO:0000256" key="1">
    <source>
        <dbReference type="SAM" id="SignalP"/>
    </source>
</evidence>
<accession>A0ABT0N628</accession>
<feature type="chain" id="PRO_5046349053" evidence="1">
    <location>
        <begin position="24"/>
        <end position="103"/>
    </location>
</feature>
<sequence length="103" mass="11443">MKTKIVGICLAALFSSGTFGVQAAADNKASDYKCYLETTRGYQIGFYRWKDNQKAILMAKLVGTQTYSKDKPTPYIKEVGECVRLDEDFTSAEAQALDKVTAR</sequence>
<protein>
    <submittedName>
        <fullName evidence="2">TapY2 family type IVa secretion system protein</fullName>
    </submittedName>
</protein>
<name>A0ABT0N628_9GAMM</name>
<reference evidence="2 3" key="1">
    <citation type="submission" date="2022-01" db="EMBL/GenBank/DDBJ databases">
        <title>Whole genome-based taxonomy of the Shewanellaceae.</title>
        <authorList>
            <person name="Martin-Rodriguez A.J."/>
        </authorList>
    </citation>
    <scope>NUCLEOTIDE SEQUENCE [LARGE SCALE GENOMIC DNA]</scope>
    <source>
        <strain evidence="2 3">DSM 21332</strain>
    </source>
</reference>
<keyword evidence="1" id="KW-0732">Signal</keyword>
<proteinExistence type="predicted"/>
<dbReference type="RefSeq" id="WP_249248146.1">
    <property type="nucleotide sequence ID" value="NZ_JAKIKT010000002.1"/>
</dbReference>
<gene>
    <name evidence="2" type="ORF">L2725_06065</name>
</gene>
<organism evidence="2 3">
    <name type="scientific">Shewanella corallii</name>
    <dbReference type="NCBI Taxonomy" id="560080"/>
    <lineage>
        <taxon>Bacteria</taxon>
        <taxon>Pseudomonadati</taxon>
        <taxon>Pseudomonadota</taxon>
        <taxon>Gammaproteobacteria</taxon>
        <taxon>Alteromonadales</taxon>
        <taxon>Shewanellaceae</taxon>
        <taxon>Shewanella</taxon>
    </lineage>
</organism>
<dbReference type="InterPro" id="IPR049848">
    <property type="entry name" value="TapY2-like"/>
</dbReference>
<dbReference type="EMBL" id="JAKIKT010000002">
    <property type="protein sequence ID" value="MCL2913351.1"/>
    <property type="molecule type" value="Genomic_DNA"/>
</dbReference>
<keyword evidence="3" id="KW-1185">Reference proteome</keyword>